<name>A0A0D2GS08_9EURO</name>
<keyword evidence="2 6" id="KW-0812">Transmembrane</keyword>
<feature type="transmembrane region" description="Helical" evidence="6">
    <location>
        <begin position="174"/>
        <end position="193"/>
    </location>
</feature>
<feature type="transmembrane region" description="Helical" evidence="6">
    <location>
        <begin position="442"/>
        <end position="459"/>
    </location>
</feature>
<feature type="domain" description="Major facilitator superfamily (MFS) profile" evidence="7">
    <location>
        <begin position="108"/>
        <end position="557"/>
    </location>
</feature>
<dbReference type="InterPro" id="IPR036259">
    <property type="entry name" value="MFS_trans_sf"/>
</dbReference>
<evidence type="ECO:0000259" key="7">
    <source>
        <dbReference type="PROSITE" id="PS50850"/>
    </source>
</evidence>
<dbReference type="SUPFAM" id="SSF103473">
    <property type="entry name" value="MFS general substrate transporter"/>
    <property type="match status" value="1"/>
</dbReference>
<evidence type="ECO:0000256" key="3">
    <source>
        <dbReference type="ARBA" id="ARBA00022989"/>
    </source>
</evidence>
<dbReference type="OrthoDB" id="3936150at2759"/>
<feature type="transmembrane region" description="Helical" evidence="6">
    <location>
        <begin position="264"/>
        <end position="282"/>
    </location>
</feature>
<protein>
    <recommendedName>
        <fullName evidence="7">Major facilitator superfamily (MFS) profile domain-containing protein</fullName>
    </recommendedName>
</protein>
<evidence type="ECO:0000313" key="9">
    <source>
        <dbReference type="Proteomes" id="UP000053029"/>
    </source>
</evidence>
<evidence type="ECO:0000256" key="1">
    <source>
        <dbReference type="ARBA" id="ARBA00004141"/>
    </source>
</evidence>
<organism evidence="8 9">
    <name type="scientific">Fonsecaea pedrosoi CBS 271.37</name>
    <dbReference type="NCBI Taxonomy" id="1442368"/>
    <lineage>
        <taxon>Eukaryota</taxon>
        <taxon>Fungi</taxon>
        <taxon>Dikarya</taxon>
        <taxon>Ascomycota</taxon>
        <taxon>Pezizomycotina</taxon>
        <taxon>Eurotiomycetes</taxon>
        <taxon>Chaetothyriomycetidae</taxon>
        <taxon>Chaetothyriales</taxon>
        <taxon>Herpotrichiellaceae</taxon>
        <taxon>Fonsecaea</taxon>
    </lineage>
</organism>
<feature type="transmembrane region" description="Helical" evidence="6">
    <location>
        <begin position="387"/>
        <end position="407"/>
    </location>
</feature>
<dbReference type="EMBL" id="KN846976">
    <property type="protein sequence ID" value="KIW75239.1"/>
    <property type="molecule type" value="Genomic_DNA"/>
</dbReference>
<feature type="transmembrane region" description="Helical" evidence="6">
    <location>
        <begin position="146"/>
        <end position="162"/>
    </location>
</feature>
<dbReference type="InterPro" id="IPR011701">
    <property type="entry name" value="MFS"/>
</dbReference>
<reference evidence="8 9" key="1">
    <citation type="submission" date="2015-01" db="EMBL/GenBank/DDBJ databases">
        <title>The Genome Sequence of Fonsecaea pedrosoi CBS 271.37.</title>
        <authorList>
            <consortium name="The Broad Institute Genomics Platform"/>
            <person name="Cuomo C."/>
            <person name="de Hoog S."/>
            <person name="Gorbushina A."/>
            <person name="Stielow B."/>
            <person name="Teixiera M."/>
            <person name="Abouelleil A."/>
            <person name="Chapman S.B."/>
            <person name="Priest M."/>
            <person name="Young S.K."/>
            <person name="Wortman J."/>
            <person name="Nusbaum C."/>
            <person name="Birren B."/>
        </authorList>
    </citation>
    <scope>NUCLEOTIDE SEQUENCE [LARGE SCALE GENOMIC DNA]</scope>
    <source>
        <strain evidence="8 9">CBS 271.37</strain>
    </source>
</reference>
<feature type="transmembrane region" description="Helical" evidence="6">
    <location>
        <begin position="509"/>
        <end position="527"/>
    </location>
</feature>
<evidence type="ECO:0000256" key="5">
    <source>
        <dbReference type="SAM" id="MobiDB-lite"/>
    </source>
</evidence>
<dbReference type="GO" id="GO:0015203">
    <property type="term" value="F:polyamine transmembrane transporter activity"/>
    <property type="evidence" value="ECO:0007669"/>
    <property type="project" value="TreeGrafter"/>
</dbReference>
<dbReference type="AlphaFoldDB" id="A0A0D2GS08"/>
<evidence type="ECO:0000256" key="6">
    <source>
        <dbReference type="SAM" id="Phobius"/>
    </source>
</evidence>
<dbReference type="Proteomes" id="UP000053029">
    <property type="component" value="Unassembled WGS sequence"/>
</dbReference>
<feature type="transmembrane region" description="Helical" evidence="6">
    <location>
        <begin position="235"/>
        <end position="258"/>
    </location>
</feature>
<gene>
    <name evidence="8" type="ORF">Z517_12013</name>
</gene>
<keyword evidence="9" id="KW-1185">Reference proteome</keyword>
<feature type="region of interest" description="Disordered" evidence="5">
    <location>
        <begin position="1"/>
        <end position="46"/>
    </location>
</feature>
<dbReference type="InterPro" id="IPR020846">
    <property type="entry name" value="MFS_dom"/>
</dbReference>
<dbReference type="PROSITE" id="PS50850">
    <property type="entry name" value="MFS"/>
    <property type="match status" value="1"/>
</dbReference>
<dbReference type="PANTHER" id="PTHR23502">
    <property type="entry name" value="MAJOR FACILITATOR SUPERFAMILY"/>
    <property type="match status" value="1"/>
</dbReference>
<proteinExistence type="predicted"/>
<feature type="transmembrane region" description="Helical" evidence="6">
    <location>
        <begin position="533"/>
        <end position="552"/>
    </location>
</feature>
<dbReference type="RefSeq" id="XP_013279047.1">
    <property type="nucleotide sequence ID" value="XM_013423593.1"/>
</dbReference>
<comment type="subcellular location">
    <subcellularLocation>
        <location evidence="1">Membrane</location>
        <topology evidence="1">Multi-pass membrane protein</topology>
    </subcellularLocation>
</comment>
<evidence type="ECO:0000256" key="4">
    <source>
        <dbReference type="ARBA" id="ARBA00023136"/>
    </source>
</evidence>
<keyword evidence="3 6" id="KW-1133">Transmembrane helix</keyword>
<feature type="transmembrane region" description="Helical" evidence="6">
    <location>
        <begin position="106"/>
        <end position="126"/>
    </location>
</feature>
<accession>A0A0D2GS08</accession>
<feature type="transmembrane region" description="Helical" evidence="6">
    <location>
        <begin position="343"/>
        <end position="367"/>
    </location>
</feature>
<evidence type="ECO:0000256" key="2">
    <source>
        <dbReference type="ARBA" id="ARBA00022692"/>
    </source>
</evidence>
<dbReference type="Pfam" id="PF07690">
    <property type="entry name" value="MFS_1"/>
    <property type="match status" value="1"/>
</dbReference>
<feature type="transmembrane region" description="Helical" evidence="6">
    <location>
        <begin position="199"/>
        <end position="223"/>
    </location>
</feature>
<feature type="transmembrane region" description="Helical" evidence="6">
    <location>
        <begin position="465"/>
        <end position="488"/>
    </location>
</feature>
<dbReference type="GO" id="GO:0005886">
    <property type="term" value="C:plasma membrane"/>
    <property type="evidence" value="ECO:0007669"/>
    <property type="project" value="TreeGrafter"/>
</dbReference>
<evidence type="ECO:0000313" key="8">
    <source>
        <dbReference type="EMBL" id="KIW75239.1"/>
    </source>
</evidence>
<keyword evidence="4 6" id="KW-0472">Membrane</keyword>
<feature type="compositionally biased region" description="Basic and acidic residues" evidence="5">
    <location>
        <begin position="21"/>
        <end position="46"/>
    </location>
</feature>
<dbReference type="GO" id="GO:0010509">
    <property type="term" value="P:intracellular polyamine homeostasis"/>
    <property type="evidence" value="ECO:0007669"/>
    <property type="project" value="TreeGrafter"/>
</dbReference>
<dbReference type="CDD" id="cd17323">
    <property type="entry name" value="MFS_Tpo1_MDR_like"/>
    <property type="match status" value="1"/>
</dbReference>
<sequence length="568" mass="63129">MAHDGLEKLPPLPDTVCGPASEERLTKGKEHDDTFESRSIHSDHSGHSTVVIQHDVEIGQAALTRTITPKRPVAKVPRSERRGLFARFCVMAEVTEPTDYSNSIKWFITFVVAITAAAAPVASAIILPTLDEVARSLHTDATTTNLSVSLYMLSMAIFPLWWSAFSETAGRRTVYITSFALFILFSVLSAVSHSISMLIVMRLLAGGASASVQAVGAGTLADIWKSHERGRAMGIYFLGPLCGPLLAPIVGGILGQVWDWRATQWALAIYGVLTWALIFFGLPETLKIRKDRTEEVLADVASSINNSSHRPSLSRTSTREVIQDKSKKYLKVARTFLLDPLSVILYLRFMPVLLTVYYSAVTFGALYMLNISIQYSFEREPYDFSTIIIGLLYLPNSIGYILASVLGGRWMDYIMRREAIKANRVDQHGKLIFRPEDRMRENAWLGALVYPCALIWYGWTVEKGVLWVAPAIANFFYGVGSMLIFAMSTTMLTEFMPQRSSSGVALNNLCRNLVSCVGTVVVAPLIAAIGNGWLFTILGLWALSSASVIWAMKRYGENWREKMDRQLR</sequence>
<dbReference type="HOGENOM" id="CLU_008455_8_5_1"/>
<dbReference type="GeneID" id="25311503"/>
<dbReference type="Gene3D" id="1.20.1720.10">
    <property type="entry name" value="Multidrug resistance protein D"/>
    <property type="match status" value="1"/>
</dbReference>
<dbReference type="VEuPathDB" id="FungiDB:Z517_12013"/>
<dbReference type="PANTHER" id="PTHR23502:SF5">
    <property type="entry name" value="QUINIDINE RESISTANCE PROTEIN 3"/>
    <property type="match status" value="1"/>
</dbReference>
<dbReference type="Gene3D" id="1.20.1250.20">
    <property type="entry name" value="MFS general substrate transporter like domains"/>
    <property type="match status" value="1"/>
</dbReference>